<sequence>MPIRQLKRLLQMRPFLFFTLILVVKSMLAYLVIFDGGPSWTLFITELPFFWLLFCLIEWFATKRKLALYVTANLFVTAILFAVIMYYKYFGIIVTYHALEQANQVTAVKSSVFSLLDPYYLFIFLDIIVFIVLLFRKSKLQNWKKFSQVPLNKAVVSLVFICSLALCLFNILPNRASMNELVKAEDMGILNYELYTIFADAKMPEIPMADINQQTIDQEKGITEPQSPKYWKSASGKNLIIVQMEAFQNFLIDLKIDGHEITPNMNKLAHEHLYFPNFYQQVGQGNTSDAEFVVNTSFYTPPTGAASMVYTDRKLPSLPRLAEENGYQTATFHTNVVDFWNRKELYKALGWGKYYDQTFFGTDDMVFFGPSDEVLYKKTAEQFSTMEKSGKPFYSQLITMSSHHPFTIPKGKYKLELPDRYDGTFVGDYIRAQNYADYSLGLFIDDLKKRGLWDNSVFVIYGDHLGLPIYSLDNDDKALMHEIYGRDYGITDMINIPLIISSPGIQEPHQVLPQLGAQSDIMPTVSNLLGFSLADHIHFGQDLLNQTSNTLPERYYLPSGSLITNHELFIPGTDYKDGTHHPLKGTVQPNSTTSEDQYNRALKLLQLSDSYVSQLPPVDQP</sequence>
<feature type="binding site" evidence="11">
    <location>
        <position position="245"/>
    </location>
    <ligand>
        <name>Mn(2+)</name>
        <dbReference type="ChEBI" id="CHEBI:29035"/>
    </ligand>
</feature>
<proteinExistence type="inferred from homology"/>
<dbReference type="PANTHER" id="PTHR47371">
    <property type="entry name" value="LIPOTEICHOIC ACID SYNTHASE"/>
    <property type="match status" value="1"/>
</dbReference>
<keyword evidence="6 12" id="KW-1133">Transmembrane helix</keyword>
<evidence type="ECO:0000313" key="14">
    <source>
        <dbReference type="EMBL" id="AZN40186.1"/>
    </source>
</evidence>
<dbReference type="Proteomes" id="UP000272528">
    <property type="component" value="Chromosome"/>
</dbReference>
<dbReference type="InterPro" id="IPR017850">
    <property type="entry name" value="Alkaline_phosphatase_core_sf"/>
</dbReference>
<evidence type="ECO:0000256" key="1">
    <source>
        <dbReference type="ARBA" id="ARBA00004651"/>
    </source>
</evidence>
<dbReference type="InterPro" id="IPR000917">
    <property type="entry name" value="Sulfatase_N"/>
</dbReference>
<evidence type="ECO:0000256" key="9">
    <source>
        <dbReference type="PIRSR" id="PIRSR005091-1"/>
    </source>
</evidence>
<evidence type="ECO:0000256" key="5">
    <source>
        <dbReference type="ARBA" id="ARBA00022692"/>
    </source>
</evidence>
<dbReference type="Gene3D" id="3.40.720.10">
    <property type="entry name" value="Alkaline Phosphatase, subunit A"/>
    <property type="match status" value="1"/>
</dbReference>
<dbReference type="PANTHER" id="PTHR47371:SF3">
    <property type="entry name" value="PHOSPHOGLYCEROL TRANSFERASE I"/>
    <property type="match status" value="1"/>
</dbReference>
<evidence type="ECO:0000256" key="12">
    <source>
        <dbReference type="SAM" id="Phobius"/>
    </source>
</evidence>
<dbReference type="GO" id="GO:0046872">
    <property type="term" value="F:metal ion binding"/>
    <property type="evidence" value="ECO:0007669"/>
    <property type="project" value="UniProtKB-KW"/>
</dbReference>
<feature type="transmembrane region" description="Helical" evidence="12">
    <location>
        <begin position="155"/>
        <end position="172"/>
    </location>
</feature>
<feature type="domain" description="Sulfatase N-terminal" evidence="13">
    <location>
        <begin position="237"/>
        <end position="530"/>
    </location>
</feature>
<organism evidence="14 15">
    <name type="scientific">Paenibacillus albus</name>
    <dbReference type="NCBI Taxonomy" id="2495582"/>
    <lineage>
        <taxon>Bacteria</taxon>
        <taxon>Bacillati</taxon>
        <taxon>Bacillota</taxon>
        <taxon>Bacilli</taxon>
        <taxon>Bacillales</taxon>
        <taxon>Paenibacillaceae</taxon>
        <taxon>Paenibacillus</taxon>
    </lineage>
</organism>
<feature type="transmembrane region" description="Helical" evidence="12">
    <location>
        <begin position="12"/>
        <end position="34"/>
    </location>
</feature>
<feature type="transmembrane region" description="Helical" evidence="12">
    <location>
        <begin position="66"/>
        <end position="87"/>
    </location>
</feature>
<feature type="binding site" evidence="11">
    <location>
        <position position="463"/>
    </location>
    <ligand>
        <name>Mn(2+)</name>
        <dbReference type="ChEBI" id="CHEBI:29035"/>
    </ligand>
</feature>
<dbReference type="PIRSF" id="PIRSF005091">
    <property type="entry name" value="Mmb_sulf_HI1246"/>
    <property type="match status" value="1"/>
</dbReference>
<comment type="similarity">
    <text evidence="3 8">Belongs to the LTA synthase family.</text>
</comment>
<feature type="binding site" evidence="10">
    <location>
        <position position="403"/>
    </location>
    <ligand>
        <name>substrate</name>
    </ligand>
</feature>
<dbReference type="CDD" id="cd16015">
    <property type="entry name" value="LTA_synthase"/>
    <property type="match status" value="1"/>
</dbReference>
<gene>
    <name evidence="14" type="ORF">EJC50_11385</name>
</gene>
<evidence type="ECO:0000256" key="8">
    <source>
        <dbReference type="PIRNR" id="PIRNR005091"/>
    </source>
</evidence>
<name>A0A3Q8X4D0_9BACL</name>
<dbReference type="AlphaFoldDB" id="A0A3Q8X4D0"/>
<keyword evidence="15" id="KW-1185">Reference proteome</keyword>
<evidence type="ECO:0000256" key="4">
    <source>
        <dbReference type="ARBA" id="ARBA00022475"/>
    </source>
</evidence>
<dbReference type="Gene3D" id="3.30.1120.170">
    <property type="match status" value="1"/>
</dbReference>
<comment type="subcellular location">
    <subcellularLocation>
        <location evidence="1">Cell membrane</location>
        <topology evidence="1">Multi-pass membrane protein</topology>
    </subcellularLocation>
</comment>
<keyword evidence="10" id="KW-0464">Manganese</keyword>
<evidence type="ECO:0000256" key="11">
    <source>
        <dbReference type="PIRSR" id="PIRSR005091-3"/>
    </source>
</evidence>
<dbReference type="SUPFAM" id="SSF53649">
    <property type="entry name" value="Alkaline phosphatase-like"/>
    <property type="match status" value="1"/>
</dbReference>
<evidence type="ECO:0000313" key="15">
    <source>
        <dbReference type="Proteomes" id="UP000272528"/>
    </source>
</evidence>
<dbReference type="KEGG" id="palb:EJC50_11385"/>
<evidence type="ECO:0000256" key="7">
    <source>
        <dbReference type="ARBA" id="ARBA00023136"/>
    </source>
</evidence>
<dbReference type="OrthoDB" id="5901192at2"/>
<feature type="binding site" evidence="11">
    <location>
        <position position="464"/>
    </location>
    <ligand>
        <name>Mn(2+)</name>
        <dbReference type="ChEBI" id="CHEBI:29035"/>
    </ligand>
</feature>
<keyword evidence="7 8" id="KW-0472">Membrane</keyword>
<dbReference type="InterPro" id="IPR012160">
    <property type="entry name" value="LtaS-like"/>
</dbReference>
<keyword evidence="10" id="KW-0479">Metal-binding</keyword>
<reference evidence="15" key="1">
    <citation type="submission" date="2018-12" db="EMBL/GenBank/DDBJ databases">
        <title>Genome sequence of Peanibacillus sp.</title>
        <authorList>
            <person name="Subramani G."/>
            <person name="Srinivasan S."/>
            <person name="Kim M.K."/>
        </authorList>
    </citation>
    <scope>NUCLEOTIDE SEQUENCE [LARGE SCALE GENOMIC DNA]</scope>
    <source>
        <strain evidence="15">18JY67-1</strain>
    </source>
</reference>
<dbReference type="InterPro" id="IPR050448">
    <property type="entry name" value="OpgB/LTA_synthase_biosynth"/>
</dbReference>
<evidence type="ECO:0000256" key="10">
    <source>
        <dbReference type="PIRSR" id="PIRSR005091-2"/>
    </source>
</evidence>
<keyword evidence="4 8" id="KW-1003">Cell membrane</keyword>
<feature type="active site" evidence="9">
    <location>
        <position position="287"/>
    </location>
</feature>
<feature type="binding site" evidence="11">
    <location>
        <position position="287"/>
    </location>
    <ligand>
        <name>Mn(2+)</name>
        <dbReference type="ChEBI" id="CHEBI:29035"/>
    </ligand>
</feature>
<dbReference type="GO" id="GO:0005886">
    <property type="term" value="C:plasma membrane"/>
    <property type="evidence" value="ECO:0007669"/>
    <property type="project" value="UniProtKB-SubCell"/>
</dbReference>
<evidence type="ECO:0000256" key="3">
    <source>
        <dbReference type="ARBA" id="ARBA00009983"/>
    </source>
</evidence>
<dbReference type="RefSeq" id="WP_126015422.1">
    <property type="nucleotide sequence ID" value="NZ_CP034437.1"/>
</dbReference>
<accession>A0A3Q8X4D0</accession>
<dbReference type="Pfam" id="PF00884">
    <property type="entry name" value="Sulfatase"/>
    <property type="match status" value="1"/>
</dbReference>
<feature type="transmembrane region" description="Helical" evidence="12">
    <location>
        <begin position="40"/>
        <end position="59"/>
    </location>
</feature>
<protein>
    <submittedName>
        <fullName evidence="14">LTA synthase family protein</fullName>
    </submittedName>
</protein>
<evidence type="ECO:0000256" key="6">
    <source>
        <dbReference type="ARBA" id="ARBA00022989"/>
    </source>
</evidence>
<evidence type="ECO:0000259" key="13">
    <source>
        <dbReference type="Pfam" id="PF00884"/>
    </source>
</evidence>
<comment type="pathway">
    <text evidence="2">Cell wall biogenesis; lipoteichoic acid biosynthesis.</text>
</comment>
<dbReference type="EMBL" id="CP034437">
    <property type="protein sequence ID" value="AZN40186.1"/>
    <property type="molecule type" value="Genomic_DNA"/>
</dbReference>
<keyword evidence="5 12" id="KW-0812">Transmembrane</keyword>
<feature type="transmembrane region" description="Helical" evidence="12">
    <location>
        <begin position="119"/>
        <end position="135"/>
    </location>
</feature>
<evidence type="ECO:0000256" key="2">
    <source>
        <dbReference type="ARBA" id="ARBA00004936"/>
    </source>
</evidence>